<name>A0A8E2DUM3_9APHY</name>
<dbReference type="EMBL" id="KV722332">
    <property type="protein sequence ID" value="OCH96105.1"/>
    <property type="molecule type" value="Genomic_DNA"/>
</dbReference>
<organism evidence="1 2">
    <name type="scientific">Obba rivulosa</name>
    <dbReference type="NCBI Taxonomy" id="1052685"/>
    <lineage>
        <taxon>Eukaryota</taxon>
        <taxon>Fungi</taxon>
        <taxon>Dikarya</taxon>
        <taxon>Basidiomycota</taxon>
        <taxon>Agaricomycotina</taxon>
        <taxon>Agaricomycetes</taxon>
        <taxon>Polyporales</taxon>
        <taxon>Gelatoporiaceae</taxon>
        <taxon>Obba</taxon>
    </lineage>
</organism>
<dbReference type="AlphaFoldDB" id="A0A8E2DUM3"/>
<proteinExistence type="predicted"/>
<dbReference type="Proteomes" id="UP000250043">
    <property type="component" value="Unassembled WGS sequence"/>
</dbReference>
<evidence type="ECO:0000313" key="1">
    <source>
        <dbReference type="EMBL" id="OCH96105.1"/>
    </source>
</evidence>
<keyword evidence="2" id="KW-1185">Reference proteome</keyword>
<sequence length="74" mass="8351">MAQFSTQIYPTSAPILFLQWVFAWAACTLDTAIIDTSHLEGLSDSNYQNIPRRTCQTRVDIIQWIGFSTDALTP</sequence>
<evidence type="ECO:0000313" key="2">
    <source>
        <dbReference type="Proteomes" id="UP000250043"/>
    </source>
</evidence>
<reference evidence="1 2" key="1">
    <citation type="submission" date="2016-07" db="EMBL/GenBank/DDBJ databases">
        <title>Draft genome of the white-rot fungus Obba rivulosa 3A-2.</title>
        <authorList>
            <consortium name="DOE Joint Genome Institute"/>
            <person name="Miettinen O."/>
            <person name="Riley R."/>
            <person name="Acob R."/>
            <person name="Barry K."/>
            <person name="Cullen D."/>
            <person name="De Vries R."/>
            <person name="Hainaut M."/>
            <person name="Hatakka A."/>
            <person name="Henrissat B."/>
            <person name="Hilden K."/>
            <person name="Kuo R."/>
            <person name="Labutti K."/>
            <person name="Lipzen A."/>
            <person name="Makela M.R."/>
            <person name="Sandor L."/>
            <person name="Spatafora J.W."/>
            <person name="Grigoriev I.V."/>
            <person name="Hibbett D.S."/>
        </authorList>
    </citation>
    <scope>NUCLEOTIDE SEQUENCE [LARGE SCALE GENOMIC DNA]</scope>
    <source>
        <strain evidence="1 2">3A-2</strain>
    </source>
</reference>
<gene>
    <name evidence="1" type="ORF">OBBRIDRAFT_787556</name>
</gene>
<accession>A0A8E2DUM3</accession>
<protein>
    <submittedName>
        <fullName evidence="1">Uncharacterized protein</fullName>
    </submittedName>
</protein>